<keyword evidence="2" id="KW-0673">Quorum sensing</keyword>
<evidence type="ECO:0000256" key="4">
    <source>
        <dbReference type="ARBA" id="ARBA00022692"/>
    </source>
</evidence>
<feature type="transmembrane region" description="Helical" evidence="8">
    <location>
        <begin position="77"/>
        <end position="98"/>
    </location>
</feature>
<dbReference type="HOGENOM" id="CLU_098969_1_2_9"/>
<evidence type="ECO:0000256" key="3">
    <source>
        <dbReference type="ARBA" id="ARBA00022670"/>
    </source>
</evidence>
<dbReference type="InterPro" id="IPR006741">
    <property type="entry name" value="AgrB"/>
</dbReference>
<dbReference type="GO" id="GO:0008233">
    <property type="term" value="F:peptidase activity"/>
    <property type="evidence" value="ECO:0007669"/>
    <property type="project" value="UniProtKB-KW"/>
</dbReference>
<comment type="caution">
    <text evidence="9">The sequence shown here is derived from an EMBL/GenBank/DDBJ whole genome shotgun (WGS) entry which is preliminary data.</text>
</comment>
<dbReference type="OrthoDB" id="9815055at2"/>
<evidence type="ECO:0000256" key="1">
    <source>
        <dbReference type="ARBA" id="ARBA00022475"/>
    </source>
</evidence>
<evidence type="ECO:0000256" key="8">
    <source>
        <dbReference type="SAM" id="Phobius"/>
    </source>
</evidence>
<feature type="transmembrane region" description="Helical" evidence="8">
    <location>
        <begin position="167"/>
        <end position="185"/>
    </location>
</feature>
<organism evidence="9 10">
    <name type="scientific">Hungatella hathewayi WAL-18680</name>
    <dbReference type="NCBI Taxonomy" id="742737"/>
    <lineage>
        <taxon>Bacteria</taxon>
        <taxon>Bacillati</taxon>
        <taxon>Bacillota</taxon>
        <taxon>Clostridia</taxon>
        <taxon>Lachnospirales</taxon>
        <taxon>Lachnospiraceae</taxon>
        <taxon>Hungatella</taxon>
    </lineage>
</organism>
<dbReference type="GO" id="GO:0006508">
    <property type="term" value="P:proteolysis"/>
    <property type="evidence" value="ECO:0007669"/>
    <property type="project" value="UniProtKB-KW"/>
</dbReference>
<dbReference type="GO" id="GO:0016020">
    <property type="term" value="C:membrane"/>
    <property type="evidence" value="ECO:0007669"/>
    <property type="project" value="InterPro"/>
</dbReference>
<reference evidence="9 10" key="1">
    <citation type="submission" date="2011-08" db="EMBL/GenBank/DDBJ databases">
        <title>The Genome Sequence of Clostridium hathewayi WAL-18680.</title>
        <authorList>
            <consortium name="The Broad Institute Genome Sequencing Platform"/>
            <person name="Earl A."/>
            <person name="Ward D."/>
            <person name="Feldgarden M."/>
            <person name="Gevers D."/>
            <person name="Finegold S.M."/>
            <person name="Summanen P.H."/>
            <person name="Molitoris D.R."/>
            <person name="Song M."/>
            <person name="Daigneault M."/>
            <person name="Allen-Vercoe E."/>
            <person name="Young S.K."/>
            <person name="Zeng Q."/>
            <person name="Gargeya S."/>
            <person name="Fitzgerald M."/>
            <person name="Haas B."/>
            <person name="Abouelleil A."/>
            <person name="Alvarado L."/>
            <person name="Arachchi H.M."/>
            <person name="Berlin A."/>
            <person name="Brown A."/>
            <person name="Chapman S.B."/>
            <person name="Chen Z."/>
            <person name="Dunbar C."/>
            <person name="Freedman E."/>
            <person name="Gearin G."/>
            <person name="Gellesch M."/>
            <person name="Goldberg J."/>
            <person name="Griggs A."/>
            <person name="Gujja S."/>
            <person name="Heiman D."/>
            <person name="Howarth C."/>
            <person name="Larson L."/>
            <person name="Lui A."/>
            <person name="MacDonald P.J.P."/>
            <person name="Montmayeur A."/>
            <person name="Murphy C."/>
            <person name="Neiman D."/>
            <person name="Pearson M."/>
            <person name="Priest M."/>
            <person name="Roberts A."/>
            <person name="Saif S."/>
            <person name="Shea T."/>
            <person name="Shenoy N."/>
            <person name="Sisk P."/>
            <person name="Stolte C."/>
            <person name="Sykes S."/>
            <person name="Wortman J."/>
            <person name="Nusbaum C."/>
            <person name="Birren B."/>
        </authorList>
    </citation>
    <scope>NUCLEOTIDE SEQUENCE [LARGE SCALE GENOMIC DNA]</scope>
    <source>
        <strain evidence="9 10">WAL-18680</strain>
    </source>
</reference>
<dbReference type="Pfam" id="PF04647">
    <property type="entry name" value="AgrB"/>
    <property type="match status" value="1"/>
</dbReference>
<keyword evidence="5" id="KW-0378">Hydrolase</keyword>
<keyword evidence="6 8" id="KW-1133">Transmembrane helix</keyword>
<evidence type="ECO:0000313" key="9">
    <source>
        <dbReference type="EMBL" id="EHI61068.1"/>
    </source>
</evidence>
<protein>
    <submittedName>
        <fullName evidence="9">Uncharacterized protein</fullName>
    </submittedName>
</protein>
<evidence type="ECO:0000256" key="7">
    <source>
        <dbReference type="ARBA" id="ARBA00023136"/>
    </source>
</evidence>
<dbReference type="EMBL" id="ADLN01000009">
    <property type="protein sequence ID" value="EHI61068.1"/>
    <property type="molecule type" value="Genomic_DNA"/>
</dbReference>
<keyword evidence="10" id="KW-1185">Reference proteome</keyword>
<feature type="transmembrane region" description="Helical" evidence="8">
    <location>
        <begin position="144"/>
        <end position="161"/>
    </location>
</feature>
<dbReference type="RefSeq" id="WP_006779119.1">
    <property type="nucleotide sequence ID" value="NZ_CP040506.1"/>
</dbReference>
<evidence type="ECO:0000256" key="5">
    <source>
        <dbReference type="ARBA" id="ARBA00022801"/>
    </source>
</evidence>
<proteinExistence type="predicted"/>
<keyword evidence="7 8" id="KW-0472">Membrane</keyword>
<keyword evidence="1" id="KW-1003">Cell membrane</keyword>
<evidence type="ECO:0000256" key="2">
    <source>
        <dbReference type="ARBA" id="ARBA00022654"/>
    </source>
</evidence>
<evidence type="ECO:0000313" key="10">
    <source>
        <dbReference type="Proteomes" id="UP000005384"/>
    </source>
</evidence>
<dbReference type="SMART" id="SM00793">
    <property type="entry name" value="AgrB"/>
    <property type="match status" value="1"/>
</dbReference>
<feature type="transmembrane region" description="Helical" evidence="8">
    <location>
        <begin position="104"/>
        <end position="124"/>
    </location>
</feature>
<dbReference type="GO" id="GO:0009372">
    <property type="term" value="P:quorum sensing"/>
    <property type="evidence" value="ECO:0007669"/>
    <property type="project" value="UniProtKB-KW"/>
</dbReference>
<feature type="transmembrane region" description="Helical" evidence="8">
    <location>
        <begin position="41"/>
        <end position="65"/>
    </location>
</feature>
<keyword evidence="3" id="KW-0645">Protease</keyword>
<dbReference type="Proteomes" id="UP000005384">
    <property type="component" value="Unassembled WGS sequence"/>
</dbReference>
<evidence type="ECO:0000256" key="6">
    <source>
        <dbReference type="ARBA" id="ARBA00022989"/>
    </source>
</evidence>
<dbReference type="AlphaFoldDB" id="G5IBV0"/>
<sequence>MLFNLTDKLLDSQIKNNKIEESDRELYQYGYNLLILQCLNFSVLVLISLLFHCLIYMALFAVVYIPLRSYAGGYHASIPIGCAIFSAILELVIAATLRFSLFNFLLPGMFALTFVAQIIIWLNAPIEAVHKPLGDGQKQKFRKITRTILLIEAAVLIVLCMKNHHSPAGFVIGISHIILAMMMLLPQKE</sequence>
<keyword evidence="4 8" id="KW-0812">Transmembrane</keyword>
<gene>
    <name evidence="9" type="ORF">HMPREF9473_01133</name>
</gene>
<accession>G5IBV0</accession>
<name>G5IBV0_9FIRM</name>